<dbReference type="InterPro" id="IPR039537">
    <property type="entry name" value="Retrotran_Ty1/copia-like"/>
</dbReference>
<evidence type="ECO:0000259" key="3">
    <source>
        <dbReference type="PROSITE" id="PS50994"/>
    </source>
</evidence>
<dbReference type="EMBL" id="BQNB010013421">
    <property type="protein sequence ID" value="GJT15761.1"/>
    <property type="molecule type" value="Genomic_DNA"/>
</dbReference>
<protein>
    <submittedName>
        <fullName evidence="4">Ribonuclease H-like domain-containing protein</fullName>
    </submittedName>
</protein>
<sequence>MNVAQPTMTSFKTAHSNVKRPFERKTTAKNQIWVLKVPTGRTKIPTVGLNVPTIKLTGATNLGNKGKAIKASACWIWKPKENTFGQGSNFNGGNIDDKGYWDSGCSRHMTGNISYLSEYEPYDGGYVSFGHGGGKITGKGTIKTGKLEFENVYFVKELKYNLFSVSQICDNKNSVLFTDSECLVLGKDFKVDDSHVLLRTPRQHNMYSIDLNNIVPHKNLTCLIAKASVDESMMWHRRLGHLNFKTMNKLVRNNLVRGLPSKSFENDHTCVACLKGKQHKASCKTKLVNSVSKPLHTLHMDLFGPTSVSSLNHKWYCLVVTDDFSRFTWTFFLKSKDETGSILRNLITEIENLKDLKVKIIRCDNGGEFKNREMDEFCTKKGIKREFSNARTPQQNGVAERRNRTLIEAARTMLADAKLPVTFWAEAVSTACYVQNRVLVNKSQNKTPYELFNGRSPAIGFLRPFGCHVMILNTFYLGPLSTGDAKGRSSWEQYRVLAGLVWRERMGIGLYKLGCDRGRLKMIKDGGGFDWSDMAEDEIQANMALMAFTDSEVSNDKSCSKSCLLNYEALKKQYDDLLIKLDDTAFKAATYKRGLSILEAQVVKYKESEVLFSEEIALLKRSVGHKDYLMGLVKTELEKVKEEKEGFEFKLAKFEKSSKDLDDLLASQVTDKSKRGFGYNAVPSPHPLILNRPTPLDLSYSGLEEFQQSGVNEYGTRDSSLKPTTVCDRVSDNSKENTDDSLTQQPKTVTETSSIMSPLKVDKDWKEKFFHPANHIRVEESKKDRENTDAPIIEDWVSDDEEEVEPIPKVEKKTDIPTATKKESVKTVKPSRRTVRAVLMKTGLKTVNNARPVNTVRSVNTARPFSTARAIHSINVKGNSLIVVYKEFSESSHSSQQDQVVFVMPIWKEGGILDDASLNSVDDALYKIKMGLMMIAVI</sequence>
<dbReference type="PANTHER" id="PTHR42648:SF32">
    <property type="entry name" value="RIBONUCLEASE H-LIKE DOMAIN, GAG-PRE-INTEGRASE DOMAIN PROTEIN-RELATED"/>
    <property type="match status" value="1"/>
</dbReference>
<proteinExistence type="predicted"/>
<dbReference type="Gene3D" id="3.30.420.10">
    <property type="entry name" value="Ribonuclease H-like superfamily/Ribonuclease H"/>
    <property type="match status" value="1"/>
</dbReference>
<keyword evidence="1" id="KW-0378">Hydrolase</keyword>
<feature type="compositionally biased region" description="Polar residues" evidence="2">
    <location>
        <begin position="1"/>
        <end position="16"/>
    </location>
</feature>
<reference evidence="4" key="2">
    <citation type="submission" date="2022-01" db="EMBL/GenBank/DDBJ databases">
        <authorList>
            <person name="Yamashiro T."/>
            <person name="Shiraishi A."/>
            <person name="Satake H."/>
            <person name="Nakayama K."/>
        </authorList>
    </citation>
    <scope>NUCLEOTIDE SEQUENCE</scope>
</reference>
<dbReference type="PANTHER" id="PTHR42648">
    <property type="entry name" value="TRANSPOSASE, PUTATIVE-RELATED"/>
    <property type="match status" value="1"/>
</dbReference>
<dbReference type="SUPFAM" id="SSF53098">
    <property type="entry name" value="Ribonuclease H-like"/>
    <property type="match status" value="1"/>
</dbReference>
<evidence type="ECO:0000256" key="2">
    <source>
        <dbReference type="SAM" id="MobiDB-lite"/>
    </source>
</evidence>
<organism evidence="4 5">
    <name type="scientific">Tanacetum coccineum</name>
    <dbReference type="NCBI Taxonomy" id="301880"/>
    <lineage>
        <taxon>Eukaryota</taxon>
        <taxon>Viridiplantae</taxon>
        <taxon>Streptophyta</taxon>
        <taxon>Embryophyta</taxon>
        <taxon>Tracheophyta</taxon>
        <taxon>Spermatophyta</taxon>
        <taxon>Magnoliopsida</taxon>
        <taxon>eudicotyledons</taxon>
        <taxon>Gunneridae</taxon>
        <taxon>Pentapetalae</taxon>
        <taxon>asterids</taxon>
        <taxon>campanulids</taxon>
        <taxon>Asterales</taxon>
        <taxon>Asteraceae</taxon>
        <taxon>Asteroideae</taxon>
        <taxon>Anthemideae</taxon>
        <taxon>Anthemidinae</taxon>
        <taxon>Tanacetum</taxon>
    </lineage>
</organism>
<dbReference type="PROSITE" id="PS50994">
    <property type="entry name" value="INTEGRASE"/>
    <property type="match status" value="1"/>
</dbReference>
<evidence type="ECO:0000313" key="5">
    <source>
        <dbReference type="Proteomes" id="UP001151760"/>
    </source>
</evidence>
<dbReference type="InterPro" id="IPR012337">
    <property type="entry name" value="RNaseH-like_sf"/>
</dbReference>
<dbReference type="Pfam" id="PF13976">
    <property type="entry name" value="gag_pre-integrs"/>
    <property type="match status" value="1"/>
</dbReference>
<dbReference type="Pfam" id="PF00665">
    <property type="entry name" value="rve"/>
    <property type="match status" value="1"/>
</dbReference>
<keyword evidence="5" id="KW-1185">Reference proteome</keyword>
<dbReference type="Proteomes" id="UP001151760">
    <property type="component" value="Unassembled WGS sequence"/>
</dbReference>
<keyword evidence="1" id="KW-0645">Protease</keyword>
<feature type="domain" description="Integrase catalytic" evidence="3">
    <location>
        <begin position="290"/>
        <end position="456"/>
    </location>
</feature>
<accession>A0ABQ5BM20</accession>
<feature type="region of interest" description="Disordered" evidence="2">
    <location>
        <begin position="711"/>
        <end position="754"/>
    </location>
</feature>
<evidence type="ECO:0000256" key="1">
    <source>
        <dbReference type="ARBA" id="ARBA00022670"/>
    </source>
</evidence>
<name>A0ABQ5BM20_9ASTR</name>
<dbReference type="InterPro" id="IPR001584">
    <property type="entry name" value="Integrase_cat-core"/>
</dbReference>
<gene>
    <name evidence="4" type="ORF">Tco_0874467</name>
</gene>
<feature type="region of interest" description="Disordered" evidence="2">
    <location>
        <begin position="1"/>
        <end position="20"/>
    </location>
</feature>
<dbReference type="InterPro" id="IPR036397">
    <property type="entry name" value="RNaseH_sf"/>
</dbReference>
<dbReference type="InterPro" id="IPR025724">
    <property type="entry name" value="GAG-pre-integrase_dom"/>
</dbReference>
<comment type="caution">
    <text evidence="4">The sequence shown here is derived from an EMBL/GenBank/DDBJ whole genome shotgun (WGS) entry which is preliminary data.</text>
</comment>
<feature type="compositionally biased region" description="Basic and acidic residues" evidence="2">
    <location>
        <begin position="729"/>
        <end position="738"/>
    </location>
</feature>
<feature type="compositionally biased region" description="Polar residues" evidence="2">
    <location>
        <begin position="740"/>
        <end position="754"/>
    </location>
</feature>
<reference evidence="4" key="1">
    <citation type="journal article" date="2022" name="Int. J. Mol. Sci.">
        <title>Draft Genome of Tanacetum Coccineum: Genomic Comparison of Closely Related Tanacetum-Family Plants.</title>
        <authorList>
            <person name="Yamashiro T."/>
            <person name="Shiraishi A."/>
            <person name="Nakayama K."/>
            <person name="Satake H."/>
        </authorList>
    </citation>
    <scope>NUCLEOTIDE SEQUENCE</scope>
</reference>
<dbReference type="Pfam" id="PF22936">
    <property type="entry name" value="Pol_BBD"/>
    <property type="match status" value="1"/>
</dbReference>
<dbReference type="InterPro" id="IPR054722">
    <property type="entry name" value="PolX-like_BBD"/>
</dbReference>
<evidence type="ECO:0000313" key="4">
    <source>
        <dbReference type="EMBL" id="GJT15761.1"/>
    </source>
</evidence>